<gene>
    <name evidence="3" type="ORF">FEZ08_08595</name>
</gene>
<dbReference type="InParanoid" id="A0A5R8QA25"/>
<dbReference type="OrthoDB" id="5809921at2"/>
<evidence type="ECO:0000313" key="3">
    <source>
        <dbReference type="EMBL" id="TLG72750.1"/>
    </source>
</evidence>
<evidence type="ECO:0000259" key="2">
    <source>
        <dbReference type="Pfam" id="PF19200"/>
    </source>
</evidence>
<name>A0A5R8QA25_9FIRM</name>
<dbReference type="InterPro" id="IPR013785">
    <property type="entry name" value="Aldolase_TIM"/>
</dbReference>
<keyword evidence="4" id="KW-1185">Reference proteome</keyword>
<evidence type="ECO:0000313" key="4">
    <source>
        <dbReference type="Proteomes" id="UP000306912"/>
    </source>
</evidence>
<dbReference type="SUPFAM" id="SSF50891">
    <property type="entry name" value="Cyclophilin-like"/>
    <property type="match status" value="1"/>
</dbReference>
<dbReference type="Gene3D" id="3.20.20.70">
    <property type="entry name" value="Aldolase class I"/>
    <property type="match status" value="1"/>
</dbReference>
<comment type="caution">
    <text evidence="3">The sequence shown here is derived from an EMBL/GenBank/DDBJ whole genome shotgun (WGS) entry which is preliminary data.</text>
</comment>
<sequence>MLVFSLYPTDEEVVLNQVVQQAKQYNIKHFFVSLHIPETERLQQFIDYMQKLHRQHGYQFFADISPNTLTMLNIPIAALAQLKEYGVIGLRIDFGFTLTEIRMMHQLGFKIALNASTLTEAELMELADIPVIAWHNYYPRPETGLNDAFYQRQNRMISEFRRMIFSFIPGNRQLRAPLHLGLPVLEVQRNRSPYINYLEQRIIYGIEYVAIAEGTISEPDMQMIAKYEAESIITIPVATIDEGCWQVLKDKHWTIRIEESDASWRIKATRHHPDLTIPSHGDGLERVRGALQMDTAAYGRYSGEIHVLRQDLAGDERTIEIGRIAEHYCELVDMLGGRARVEFKKI</sequence>
<dbReference type="AlphaFoldDB" id="A0A5R8QA25"/>
<dbReference type="Pfam" id="PF19200">
    <property type="entry name" value="MupG_N"/>
    <property type="match status" value="1"/>
</dbReference>
<dbReference type="InterPro" id="IPR008589">
    <property type="entry name" value="MupG"/>
</dbReference>
<reference evidence="3 4" key="1">
    <citation type="submission" date="2019-05" db="EMBL/GenBank/DDBJ databases">
        <title>Culicoidintestinum kansasii gen. nov., sp. nov. from the gastrointestinal tract of the biting midge, Culicoides sonorensis.</title>
        <authorList>
            <person name="Neupane S."/>
            <person name="Ghosh A."/>
            <person name="Gunther S."/>
            <person name="Martin K."/>
            <person name="Zurek L."/>
        </authorList>
    </citation>
    <scope>NUCLEOTIDE SEQUENCE [LARGE SCALE GENOMIC DNA]</scope>
    <source>
        <strain evidence="3 4">CS-1</strain>
    </source>
</reference>
<feature type="domain" description="6-phospho-N-acetylmuramidase C-terminal" evidence="1">
    <location>
        <begin position="245"/>
        <end position="344"/>
    </location>
</feature>
<proteinExistence type="predicted"/>
<dbReference type="InterPro" id="IPR017853">
    <property type="entry name" value="GH"/>
</dbReference>
<organism evidence="3 4">
    <name type="scientific">Culicoidibacter larvae</name>
    <dbReference type="NCBI Taxonomy" id="2579976"/>
    <lineage>
        <taxon>Bacteria</taxon>
        <taxon>Bacillati</taxon>
        <taxon>Bacillota</taxon>
        <taxon>Culicoidibacteria</taxon>
        <taxon>Culicoidibacterales</taxon>
        <taxon>Culicoidibacteraceae</taxon>
        <taxon>Culicoidibacter</taxon>
    </lineage>
</organism>
<protein>
    <submittedName>
        <fullName evidence="3">DUF871 domain-containing protein</fullName>
    </submittedName>
</protein>
<dbReference type="Proteomes" id="UP000306912">
    <property type="component" value="Unassembled WGS sequence"/>
</dbReference>
<feature type="domain" description="6-phospho-N-acetylmuramidase N-terminal" evidence="2">
    <location>
        <begin position="4"/>
        <end position="225"/>
    </location>
</feature>
<evidence type="ECO:0000259" key="1">
    <source>
        <dbReference type="Pfam" id="PF05913"/>
    </source>
</evidence>
<dbReference type="PANTHER" id="PTHR38435:SF2">
    <property type="entry name" value="DUF871 DOMAIN-CONTAINING PROTEIN"/>
    <property type="match status" value="1"/>
</dbReference>
<dbReference type="InterPro" id="IPR043797">
    <property type="entry name" value="MupG_N"/>
</dbReference>
<dbReference type="Pfam" id="PF05913">
    <property type="entry name" value="MupG_C"/>
    <property type="match status" value="1"/>
</dbReference>
<dbReference type="RefSeq" id="WP_138191395.1">
    <property type="nucleotide sequence ID" value="NZ_VBWP01000007.1"/>
</dbReference>
<dbReference type="PANTHER" id="PTHR38435">
    <property type="match status" value="1"/>
</dbReference>
<dbReference type="InterPro" id="IPR029000">
    <property type="entry name" value="Cyclophilin-like_dom_sf"/>
</dbReference>
<dbReference type="InterPro" id="IPR043894">
    <property type="entry name" value="MupG_C"/>
</dbReference>
<dbReference type="Gene3D" id="2.40.100.10">
    <property type="entry name" value="Cyclophilin-like"/>
    <property type="match status" value="1"/>
</dbReference>
<accession>A0A5R8QA25</accession>
<dbReference type="EMBL" id="VBWP01000007">
    <property type="protein sequence ID" value="TLG72750.1"/>
    <property type="molecule type" value="Genomic_DNA"/>
</dbReference>
<dbReference type="SUPFAM" id="SSF51445">
    <property type="entry name" value="(Trans)glycosidases"/>
    <property type="match status" value="1"/>
</dbReference>